<organism evidence="1">
    <name type="scientific">Pseudo-nitzschia australis</name>
    <dbReference type="NCBI Taxonomy" id="44445"/>
    <lineage>
        <taxon>Eukaryota</taxon>
        <taxon>Sar</taxon>
        <taxon>Stramenopiles</taxon>
        <taxon>Ochrophyta</taxon>
        <taxon>Bacillariophyta</taxon>
        <taxon>Bacillariophyceae</taxon>
        <taxon>Bacillariophycidae</taxon>
        <taxon>Bacillariales</taxon>
        <taxon>Bacillariaceae</taxon>
        <taxon>Pseudo-nitzschia</taxon>
    </lineage>
</organism>
<dbReference type="AlphaFoldDB" id="A0A7S4EPI2"/>
<evidence type="ECO:0000313" key="1">
    <source>
        <dbReference type="EMBL" id="CAE0726159.1"/>
    </source>
</evidence>
<protein>
    <submittedName>
        <fullName evidence="1">Uncharacterized protein</fullName>
    </submittedName>
</protein>
<sequence>MTYTTMTFAAATTTMMKSMLARFVAHKSAAGCCRTSTQRVVGSAAWNQESAIEFLSNDDHFRDDFLYSLSMASSLSRDDTGANKFLNTRQKEQLAISKGQLLQ</sequence>
<proteinExistence type="predicted"/>
<gene>
    <name evidence="1" type="ORF">PAUS00366_LOCUS18916</name>
</gene>
<dbReference type="EMBL" id="HBIX01028029">
    <property type="protein sequence ID" value="CAE0726159.1"/>
    <property type="molecule type" value="Transcribed_RNA"/>
</dbReference>
<accession>A0A7S4EPI2</accession>
<reference evidence="1" key="1">
    <citation type="submission" date="2021-01" db="EMBL/GenBank/DDBJ databases">
        <authorList>
            <person name="Corre E."/>
            <person name="Pelletier E."/>
            <person name="Niang G."/>
            <person name="Scheremetjew M."/>
            <person name="Finn R."/>
            <person name="Kale V."/>
            <person name="Holt S."/>
            <person name="Cochrane G."/>
            <person name="Meng A."/>
            <person name="Brown T."/>
            <person name="Cohen L."/>
        </authorList>
    </citation>
    <scope>NUCLEOTIDE SEQUENCE</scope>
    <source>
        <strain evidence="1">10249 10 AB</strain>
    </source>
</reference>
<name>A0A7S4EPI2_9STRA</name>